<evidence type="ECO:0000256" key="1">
    <source>
        <dbReference type="ARBA" id="ARBA00022729"/>
    </source>
</evidence>
<feature type="chain" id="PRO_5013110769" evidence="3">
    <location>
        <begin position="25"/>
        <end position="1103"/>
    </location>
</feature>
<reference evidence="5 6" key="1">
    <citation type="submission" date="2016-11" db="EMBL/GenBank/DDBJ databases">
        <authorList>
            <person name="Jaros S."/>
            <person name="Januszkiewicz K."/>
            <person name="Wedrychowicz H."/>
        </authorList>
    </citation>
    <scope>NUCLEOTIDE SEQUENCE [LARGE SCALE GENOMIC DNA]</scope>
    <source>
        <strain evidence="5 6">GAS499</strain>
    </source>
</reference>
<dbReference type="EMBL" id="LT670844">
    <property type="protein sequence ID" value="SHL39881.1"/>
    <property type="molecule type" value="Genomic_DNA"/>
</dbReference>
<dbReference type="RefSeq" id="WP_079543068.1">
    <property type="nucleotide sequence ID" value="NZ_LT670844.1"/>
</dbReference>
<evidence type="ECO:0000256" key="3">
    <source>
        <dbReference type="SAM" id="SignalP"/>
    </source>
</evidence>
<dbReference type="OrthoDB" id="7195851at2"/>
<evidence type="ECO:0000256" key="2">
    <source>
        <dbReference type="SAM" id="MobiDB-lite"/>
    </source>
</evidence>
<accession>A0A1M7AAX1</accession>
<proteinExistence type="predicted"/>
<dbReference type="Pfam" id="PF12951">
    <property type="entry name" value="PATR"/>
    <property type="match status" value="1"/>
</dbReference>
<dbReference type="SMART" id="SM00869">
    <property type="entry name" value="Autotransporter"/>
    <property type="match status" value="1"/>
</dbReference>
<name>A0A1M7AAX1_9BRAD</name>
<dbReference type="SUPFAM" id="SSF103515">
    <property type="entry name" value="Autotransporter"/>
    <property type="match status" value="1"/>
</dbReference>
<keyword evidence="1 3" id="KW-0732">Signal</keyword>
<dbReference type="Gene3D" id="2.40.128.130">
    <property type="entry name" value="Autotransporter beta-domain"/>
    <property type="match status" value="1"/>
</dbReference>
<dbReference type="InterPro" id="IPR036709">
    <property type="entry name" value="Autotransporte_beta_dom_sf"/>
</dbReference>
<dbReference type="Gene3D" id="2.160.20.20">
    <property type="match status" value="1"/>
</dbReference>
<dbReference type="Pfam" id="PF03797">
    <property type="entry name" value="Autotransporter"/>
    <property type="match status" value="1"/>
</dbReference>
<dbReference type="Proteomes" id="UP000189935">
    <property type="component" value="Chromosome I"/>
</dbReference>
<dbReference type="InterPro" id="IPR011050">
    <property type="entry name" value="Pectin_lyase_fold/virulence"/>
</dbReference>
<evidence type="ECO:0000313" key="6">
    <source>
        <dbReference type="Proteomes" id="UP000189935"/>
    </source>
</evidence>
<dbReference type="InterPro" id="IPR005546">
    <property type="entry name" value="Autotransporte_beta"/>
</dbReference>
<dbReference type="InterPro" id="IPR012332">
    <property type="entry name" value="Autotransporter_pectin_lyase_C"/>
</dbReference>
<evidence type="ECO:0000313" key="5">
    <source>
        <dbReference type="EMBL" id="SHL39881.1"/>
    </source>
</evidence>
<dbReference type="InterPro" id="IPR013425">
    <property type="entry name" value="Autotrns_rpt"/>
</dbReference>
<gene>
    <name evidence="5" type="ORF">SAMN05444159_5800</name>
</gene>
<evidence type="ECO:0000259" key="4">
    <source>
        <dbReference type="PROSITE" id="PS51208"/>
    </source>
</evidence>
<feature type="region of interest" description="Disordered" evidence="2">
    <location>
        <begin position="769"/>
        <end position="799"/>
    </location>
</feature>
<dbReference type="PROSITE" id="PS51208">
    <property type="entry name" value="AUTOTRANSPORTER"/>
    <property type="match status" value="1"/>
</dbReference>
<feature type="domain" description="Autotransporter" evidence="4">
    <location>
        <begin position="819"/>
        <end position="1103"/>
    </location>
</feature>
<dbReference type="SUPFAM" id="SSF51126">
    <property type="entry name" value="Pectin lyase-like"/>
    <property type="match status" value="1"/>
</dbReference>
<dbReference type="NCBIfam" id="TIGR02601">
    <property type="entry name" value="autotrns_rpt"/>
    <property type="match status" value="1"/>
</dbReference>
<dbReference type="AlphaFoldDB" id="A0A1M7AAX1"/>
<feature type="signal peptide" evidence="3">
    <location>
        <begin position="1"/>
        <end position="24"/>
    </location>
</feature>
<organism evidence="5 6">
    <name type="scientific">Bradyrhizobium lablabi</name>
    <dbReference type="NCBI Taxonomy" id="722472"/>
    <lineage>
        <taxon>Bacteria</taxon>
        <taxon>Pseudomonadati</taxon>
        <taxon>Pseudomonadota</taxon>
        <taxon>Alphaproteobacteria</taxon>
        <taxon>Hyphomicrobiales</taxon>
        <taxon>Nitrobacteraceae</taxon>
        <taxon>Bradyrhizobium</taxon>
    </lineage>
</organism>
<protein>
    <submittedName>
        <fullName evidence="5">Autotransporter-associated beta strand repeat-containing protein</fullName>
    </submittedName>
</protein>
<sequence length="1103" mass="109995">MKKLLLGATVMFAVVAAMTLPAAAQDATWLASPVSNDFDAAANWNPATVPTGTAFFGVSTKTALAFTAATTVGGWTFNAGASAYTFNSALDLNFTGAGIVVNGGSAAITHVGNTLSFANSSTAGSATVTNSGAGKLSFTNNSTAGRATITNTAINGNLSFADNSTAGTATITNDNTGNLSFAGNSTAGSATIININTSNLSFANSSTAGSATITNNNSGRLTFKDSSTASSATITNDGIVQFFNTSTAGSATIANNHNGQLLFQNSSTAGTATITNNNTLTFINSSTAGSATITNTNNNLLLFANNSTAGNATIANNNGSQLIFQNSSTAGSATITNNASSTLIFFDTSTAGSATITNNNALTFDNNSTAGSATITNNNTLIFNNSSTAGSAAIANSGSVQFFNTSTAGGATITNGSGLFFHDTSTAGSATITTGGATAFFNSSSGGSARFITEAGGFFDISGLVTGGTTAGSIEGAGHYDLGGNSLAVGSNNLSTEVSGVISDAGDSGGSGGSLVKVGTGTLTLSGLNAYTGATTVNGGTLEVDGSIATSSLASVNAGGTLSGTGSVGATQINAGGTLAPGSTANPTGTFAIAGNLAFQSGSLYLVHLNPAAAARTNVSGTATLTGASVQTVFAPGSYLTKSFDILHATGGLGGTTFAGVSGNVPAGIAESLSYTATDVFLNLSLTNLGAGGGLNQNQQNVANAINTFFNKGGALPPGFVSLFGLSGGNLNNALTQVSGETATGSQQATFDAMGMFIGVMTDPFMAGRGDAVSSPSGASGFAEENDSAGADGSSDKSLSKNERDAYGMMLTKAPLAQSYDPRWSVWGAGFGGSQTTDGNAAIGSNSATSRIAGTAVGADYRFSPFTIAGFALAGGGTNFSVANGGTGRSDLFQAGAFVKHTVGQAYISGALAYGWQDITTNRTVTVAGLDQLQARFNANAYSGRLEGGYRFVSPWIGGVGLTPYAAGQFTTFDLPAYAEHAIMGSNQFGLAYGSKSVTDSRSELGLRSDKSFAMPNAILTLRGRFAWAHDFNPDRAIAATFQALPGASFVVNGAAQAHDSALTTASAEIKWLNGWSAAATFEGEFSDVTRSYAGKGVVRYAW</sequence>